<dbReference type="CDD" id="cd24050">
    <property type="entry name" value="ASKHA_NBD_ANMK"/>
    <property type="match status" value="1"/>
</dbReference>
<name>A0A6N8FIE8_9BACI</name>
<dbReference type="GO" id="GO:0097175">
    <property type="term" value="P:1,6-anhydro-N-acetyl-beta-muramic acid catabolic process"/>
    <property type="evidence" value="ECO:0007669"/>
    <property type="project" value="UniProtKB-UniRule"/>
</dbReference>
<dbReference type="NCBIfam" id="NF007148">
    <property type="entry name" value="PRK09585.3-2"/>
    <property type="match status" value="1"/>
</dbReference>
<organism evidence="2 3">
    <name type="scientific">Ornithinibacillus caprae</name>
    <dbReference type="NCBI Taxonomy" id="2678566"/>
    <lineage>
        <taxon>Bacteria</taxon>
        <taxon>Bacillati</taxon>
        <taxon>Bacillota</taxon>
        <taxon>Bacilli</taxon>
        <taxon>Bacillales</taxon>
        <taxon>Bacillaceae</taxon>
        <taxon>Ornithinibacillus</taxon>
    </lineage>
</organism>
<comment type="pathway">
    <text evidence="1">Cell wall biogenesis; peptidoglycan recycling.</text>
</comment>
<keyword evidence="1" id="KW-0067">ATP-binding</keyword>
<keyword evidence="1" id="KW-0547">Nucleotide-binding</keyword>
<dbReference type="HAMAP" id="MF_01270">
    <property type="entry name" value="AnhMurNAc_kinase"/>
    <property type="match status" value="1"/>
</dbReference>
<dbReference type="InterPro" id="IPR043129">
    <property type="entry name" value="ATPase_NBD"/>
</dbReference>
<dbReference type="GO" id="GO:0016773">
    <property type="term" value="F:phosphotransferase activity, alcohol group as acceptor"/>
    <property type="evidence" value="ECO:0007669"/>
    <property type="project" value="UniProtKB-UniRule"/>
</dbReference>
<dbReference type="EC" id="2.7.1.170" evidence="1"/>
<dbReference type="UniPathway" id="UPA00544"/>
<dbReference type="InterPro" id="IPR005338">
    <property type="entry name" value="Anhydro_N_Ac-Mur_kinase"/>
</dbReference>
<keyword evidence="3" id="KW-1185">Reference proteome</keyword>
<dbReference type="GO" id="GO:0016301">
    <property type="term" value="F:kinase activity"/>
    <property type="evidence" value="ECO:0007669"/>
    <property type="project" value="UniProtKB-KW"/>
</dbReference>
<keyword evidence="1 2" id="KW-0418">Kinase</keyword>
<reference evidence="2 3" key="1">
    <citation type="submission" date="2019-11" db="EMBL/GenBank/DDBJ databases">
        <authorList>
            <person name="Li X."/>
        </authorList>
    </citation>
    <scope>NUCLEOTIDE SEQUENCE [LARGE SCALE GENOMIC DNA]</scope>
    <source>
        <strain evidence="2 3">L9</strain>
    </source>
</reference>
<evidence type="ECO:0000313" key="3">
    <source>
        <dbReference type="Proteomes" id="UP000469125"/>
    </source>
</evidence>
<comment type="function">
    <text evidence="1">Catalyzes the specific phosphorylation of 1,6-anhydro-N-acetylmuramic acid (anhMurNAc) with the simultaneous cleavage of the 1,6-anhydro ring, generating MurNAc-6-P. Is required for the utilization of anhMurNAc either imported from the medium or derived from its own cell wall murein, and thus plays a role in cell wall recycling.</text>
</comment>
<dbReference type="PANTHER" id="PTHR30605:SF0">
    <property type="entry name" value="ANHYDRO-N-ACETYLMURAMIC ACID KINASE"/>
    <property type="match status" value="1"/>
</dbReference>
<dbReference type="Gene3D" id="3.30.420.40">
    <property type="match status" value="2"/>
</dbReference>
<dbReference type="PANTHER" id="PTHR30605">
    <property type="entry name" value="ANHYDRO-N-ACETYLMURAMIC ACID KINASE"/>
    <property type="match status" value="1"/>
</dbReference>
<dbReference type="GO" id="GO:0005524">
    <property type="term" value="F:ATP binding"/>
    <property type="evidence" value="ECO:0007669"/>
    <property type="project" value="UniProtKB-UniRule"/>
</dbReference>
<dbReference type="Pfam" id="PF03702">
    <property type="entry name" value="AnmK"/>
    <property type="match status" value="1"/>
</dbReference>
<feature type="binding site" evidence="1">
    <location>
        <begin position="3"/>
        <end position="10"/>
    </location>
    <ligand>
        <name>ATP</name>
        <dbReference type="ChEBI" id="CHEBI:30616"/>
    </ligand>
</feature>
<dbReference type="GO" id="GO:0009254">
    <property type="term" value="P:peptidoglycan turnover"/>
    <property type="evidence" value="ECO:0007669"/>
    <property type="project" value="UniProtKB-UniRule"/>
</dbReference>
<dbReference type="Proteomes" id="UP000469125">
    <property type="component" value="Unassembled WGS sequence"/>
</dbReference>
<gene>
    <name evidence="1" type="primary">anmK</name>
    <name evidence="2" type="ORF">GMD78_11560</name>
</gene>
<keyword evidence="1" id="KW-0119">Carbohydrate metabolism</keyword>
<sequence length="378" mass="41375">MSGTSVDGIDTAIVKITEEQNDIALDLVHFDTIPYEQEVKEEILKLCDPNTARVENLSNMNMLLGSLYADAVNQVLQDTELDHKDISLISSHGQTIFHQPTAITFSGHSVASTLQIGDIAVIAEKTGITTVGDFRTRDMAAGGQGAPLVPYADYLLFQKKDFGRVLVNIGGISNITVLPKDGDESNVLAYDTGPGNMIIDYFAEKITGGNLSYDHDGLLAANGKVQMEWLDNLVQHPYFTQTPPKSTGREMFGRDYAKALWEQAEQRSIPYEDRIATITALTASTLTAEIIRYITETSIKEVLISGGGSNNPTLMKYITNYLPSNVMVKGTHDYGINPDAKEAMIFALLGYQCLKKRTNNLPAATGSKRNVVMGKIAW</sequence>
<dbReference type="GO" id="GO:0006040">
    <property type="term" value="P:amino sugar metabolic process"/>
    <property type="evidence" value="ECO:0007669"/>
    <property type="project" value="InterPro"/>
</dbReference>
<dbReference type="NCBIfam" id="NF007139">
    <property type="entry name" value="PRK09585.1-3"/>
    <property type="match status" value="1"/>
</dbReference>
<accession>A0A6N8FIE8</accession>
<comment type="caution">
    <text evidence="2">The sequence shown here is derived from an EMBL/GenBank/DDBJ whole genome shotgun (WGS) entry which is preliminary data.</text>
</comment>
<dbReference type="AlphaFoldDB" id="A0A6N8FIE8"/>
<dbReference type="UniPathway" id="UPA00343"/>
<comment type="similarity">
    <text evidence="1">Belongs to the anhydro-N-acetylmuramic acid kinase family.</text>
</comment>
<evidence type="ECO:0000256" key="1">
    <source>
        <dbReference type="HAMAP-Rule" id="MF_01270"/>
    </source>
</evidence>
<protein>
    <recommendedName>
        <fullName evidence="1">Anhydro-N-acetylmuramic acid kinase</fullName>
        <ecNumber evidence="1">2.7.1.170</ecNumber>
    </recommendedName>
    <alternativeName>
        <fullName evidence="1">AnhMurNAc kinase</fullName>
    </alternativeName>
</protein>
<dbReference type="EMBL" id="WOCA01000008">
    <property type="protein sequence ID" value="MUK89011.1"/>
    <property type="molecule type" value="Genomic_DNA"/>
</dbReference>
<dbReference type="SUPFAM" id="SSF53067">
    <property type="entry name" value="Actin-like ATPase domain"/>
    <property type="match status" value="1"/>
</dbReference>
<comment type="pathway">
    <text evidence="1">Amino-sugar metabolism; 1,6-anhydro-N-acetylmuramate degradation.</text>
</comment>
<evidence type="ECO:0000313" key="2">
    <source>
        <dbReference type="EMBL" id="MUK89011.1"/>
    </source>
</evidence>
<proteinExistence type="inferred from homology"/>
<keyword evidence="1 2" id="KW-0808">Transferase</keyword>
<comment type="catalytic activity">
    <reaction evidence="1">
        <text>1,6-anhydro-N-acetyl-beta-muramate + ATP + H2O = N-acetyl-D-muramate 6-phosphate + ADP + H(+)</text>
        <dbReference type="Rhea" id="RHEA:24952"/>
        <dbReference type="ChEBI" id="CHEBI:15377"/>
        <dbReference type="ChEBI" id="CHEBI:15378"/>
        <dbReference type="ChEBI" id="CHEBI:30616"/>
        <dbReference type="ChEBI" id="CHEBI:58690"/>
        <dbReference type="ChEBI" id="CHEBI:58722"/>
        <dbReference type="ChEBI" id="CHEBI:456216"/>
        <dbReference type="EC" id="2.7.1.170"/>
    </reaction>
</comment>